<dbReference type="GO" id="GO:0048731">
    <property type="term" value="P:system development"/>
    <property type="evidence" value="ECO:0007669"/>
    <property type="project" value="TreeGrafter"/>
</dbReference>
<organism evidence="6 7">
    <name type="scientific">Anisodus tanguticus</name>
    <dbReference type="NCBI Taxonomy" id="243964"/>
    <lineage>
        <taxon>Eukaryota</taxon>
        <taxon>Viridiplantae</taxon>
        <taxon>Streptophyta</taxon>
        <taxon>Embryophyta</taxon>
        <taxon>Tracheophyta</taxon>
        <taxon>Spermatophyta</taxon>
        <taxon>Magnoliopsida</taxon>
        <taxon>eudicotyledons</taxon>
        <taxon>Gunneridae</taxon>
        <taxon>Pentapetalae</taxon>
        <taxon>asterids</taxon>
        <taxon>lamiids</taxon>
        <taxon>Solanales</taxon>
        <taxon>Solanaceae</taxon>
        <taxon>Solanoideae</taxon>
        <taxon>Hyoscyameae</taxon>
        <taxon>Anisodus</taxon>
    </lineage>
</organism>
<keyword evidence="7" id="KW-1185">Reference proteome</keyword>
<evidence type="ECO:0000259" key="5">
    <source>
        <dbReference type="PROSITE" id="PS51005"/>
    </source>
</evidence>
<dbReference type="PROSITE" id="PS51005">
    <property type="entry name" value="NAC"/>
    <property type="match status" value="1"/>
</dbReference>
<keyword evidence="1" id="KW-0805">Transcription regulation</keyword>
<reference evidence="6" key="1">
    <citation type="submission" date="2023-12" db="EMBL/GenBank/DDBJ databases">
        <title>Genome assembly of Anisodus tanguticus.</title>
        <authorList>
            <person name="Wang Y.-J."/>
        </authorList>
    </citation>
    <scope>NUCLEOTIDE SEQUENCE</scope>
    <source>
        <strain evidence="6">KB-2021</strain>
        <tissue evidence="6">Leaf</tissue>
    </source>
</reference>
<dbReference type="AlphaFoldDB" id="A0AAE1RMI9"/>
<dbReference type="PANTHER" id="PTHR31719:SF181">
    <property type="entry name" value="NAC DOMAIN-CONTAINING PROTEIN 104-LIKE"/>
    <property type="match status" value="1"/>
</dbReference>
<evidence type="ECO:0000313" key="7">
    <source>
        <dbReference type="Proteomes" id="UP001291623"/>
    </source>
</evidence>
<proteinExistence type="predicted"/>
<feature type="domain" description="NAC" evidence="5">
    <location>
        <begin position="9"/>
        <end position="170"/>
    </location>
</feature>
<dbReference type="Proteomes" id="UP001291623">
    <property type="component" value="Unassembled WGS sequence"/>
</dbReference>
<keyword evidence="3" id="KW-0804">Transcription</keyword>
<dbReference type="Gene3D" id="2.170.150.80">
    <property type="entry name" value="NAC domain"/>
    <property type="match status" value="1"/>
</dbReference>
<accession>A0AAE1RMI9</accession>
<evidence type="ECO:0000256" key="1">
    <source>
        <dbReference type="ARBA" id="ARBA00023015"/>
    </source>
</evidence>
<evidence type="ECO:0000256" key="3">
    <source>
        <dbReference type="ARBA" id="ARBA00023163"/>
    </source>
</evidence>
<evidence type="ECO:0000256" key="2">
    <source>
        <dbReference type="ARBA" id="ARBA00023125"/>
    </source>
</evidence>
<dbReference type="SUPFAM" id="SSF101941">
    <property type="entry name" value="NAC domain"/>
    <property type="match status" value="1"/>
</dbReference>
<dbReference type="InterPro" id="IPR036093">
    <property type="entry name" value="NAC_dom_sf"/>
</dbReference>
<dbReference type="GO" id="GO:0003677">
    <property type="term" value="F:DNA binding"/>
    <property type="evidence" value="ECO:0007669"/>
    <property type="project" value="UniProtKB-KW"/>
</dbReference>
<dbReference type="GO" id="GO:0006355">
    <property type="term" value="P:regulation of DNA-templated transcription"/>
    <property type="evidence" value="ECO:0007669"/>
    <property type="project" value="InterPro"/>
</dbReference>
<sequence>MEDQRVGNLPPGFSFDPTDEELVLYYLKSKLPASLPFYPSSINIPDLDFSSSDPWELNEKALWSKNQWYFFSQVKENIRATRKGYWKELNMNEPIILISCGEKIVGIKKYFVYYINNIHEEVQTSWIMEEFHLSSNNSFEKRENEKLSVSKYYSFLLNVKEWVLCRVHESNSDSQGINCDDEVELSALDEVFLSMEEEEISFPY</sequence>
<comment type="caution">
    <text evidence="6">The sequence shown here is derived from an EMBL/GenBank/DDBJ whole genome shotgun (WGS) entry which is preliminary data.</text>
</comment>
<keyword evidence="4" id="KW-0539">Nucleus</keyword>
<dbReference type="PANTHER" id="PTHR31719">
    <property type="entry name" value="NAC TRANSCRIPTION FACTOR 56"/>
    <property type="match status" value="1"/>
</dbReference>
<evidence type="ECO:0000256" key="4">
    <source>
        <dbReference type="ARBA" id="ARBA00023242"/>
    </source>
</evidence>
<dbReference type="InterPro" id="IPR003441">
    <property type="entry name" value="NAC-dom"/>
</dbReference>
<dbReference type="Pfam" id="PF02365">
    <property type="entry name" value="NAM"/>
    <property type="match status" value="1"/>
</dbReference>
<protein>
    <recommendedName>
        <fullName evidence="5">NAC domain-containing protein</fullName>
    </recommendedName>
</protein>
<keyword evidence="2" id="KW-0238">DNA-binding</keyword>
<dbReference type="EMBL" id="JAVYJV010000015">
    <property type="protein sequence ID" value="KAK4353507.1"/>
    <property type="molecule type" value="Genomic_DNA"/>
</dbReference>
<name>A0AAE1RMI9_9SOLA</name>
<gene>
    <name evidence="6" type="ORF">RND71_029025</name>
</gene>
<evidence type="ECO:0000313" key="6">
    <source>
        <dbReference type="EMBL" id="KAK4353507.1"/>
    </source>
</evidence>